<evidence type="ECO:0000256" key="7">
    <source>
        <dbReference type="ARBA" id="ARBA00022729"/>
    </source>
</evidence>
<dbReference type="GO" id="GO:0005524">
    <property type="term" value="F:ATP binding"/>
    <property type="evidence" value="ECO:0007669"/>
    <property type="project" value="UniProtKB-KW"/>
</dbReference>
<dbReference type="STRING" id="3469.A0A4Y7K5D4"/>
<proteinExistence type="inferred from homology"/>
<name>A0A4Y7K5D4_PAPSO</name>
<keyword evidence="11" id="KW-1133">Transmembrane helix</keyword>
<dbReference type="InterPro" id="IPR008271">
    <property type="entry name" value="Ser/Thr_kinase_AS"/>
</dbReference>
<comment type="subcellular location">
    <subcellularLocation>
        <location evidence="1">Cell membrane</location>
        <topology evidence="1">Single-pass type I membrane protein</topology>
    </subcellularLocation>
</comment>
<evidence type="ECO:0000256" key="11">
    <source>
        <dbReference type="ARBA" id="ARBA00022989"/>
    </source>
</evidence>
<keyword evidence="12" id="KW-0472">Membrane</keyword>
<gene>
    <name evidence="16" type="ORF">C5167_011719</name>
</gene>
<dbReference type="FunFam" id="1.10.510.10:FF:000240">
    <property type="entry name" value="Lectin-domain containing receptor kinase A4.3"/>
    <property type="match status" value="1"/>
</dbReference>
<evidence type="ECO:0000256" key="9">
    <source>
        <dbReference type="ARBA" id="ARBA00022777"/>
    </source>
</evidence>
<dbReference type="SUPFAM" id="SSF56112">
    <property type="entry name" value="Protein kinase-like (PK-like)"/>
    <property type="match status" value="1"/>
</dbReference>
<keyword evidence="4" id="KW-1003">Cell membrane</keyword>
<organism evidence="16 17">
    <name type="scientific">Papaver somniferum</name>
    <name type="common">Opium poppy</name>
    <dbReference type="NCBI Taxonomy" id="3469"/>
    <lineage>
        <taxon>Eukaryota</taxon>
        <taxon>Viridiplantae</taxon>
        <taxon>Streptophyta</taxon>
        <taxon>Embryophyta</taxon>
        <taxon>Tracheophyta</taxon>
        <taxon>Spermatophyta</taxon>
        <taxon>Magnoliopsida</taxon>
        <taxon>Ranunculales</taxon>
        <taxon>Papaveraceae</taxon>
        <taxon>Papaveroideae</taxon>
        <taxon>Papaver</taxon>
    </lineage>
</organism>
<evidence type="ECO:0000256" key="2">
    <source>
        <dbReference type="ARBA" id="ARBA00008536"/>
    </source>
</evidence>
<sequence length="227" mass="25642">MIAVKQLSLESSDKGKVEFLNEVNTLSTLRHPNIISPVNLKNKLSWPARLRIRTGMARGLLYLHDVNSKMKIVHRDIKLSNILLDKDLNPKISDFGLTMYYNRAITHIKTGLAGTVGYMAPEYVIRGTVIEKIDIYSFGIVTLQLMTGKNRIQWKTKHESISLLDLACDLQQRGDLLGLFDQDVRMNIPVKEAEMVLNLAILCTNYDPKLRPTMSEVVDTSAILCSN</sequence>
<protein>
    <recommendedName>
        <fullName evidence="15">Protein kinase domain-containing protein</fullName>
    </recommendedName>
</protein>
<dbReference type="Proteomes" id="UP000316621">
    <property type="component" value="Chromosome 6"/>
</dbReference>
<comment type="similarity">
    <text evidence="3">In the C-terminal section; belongs to the protein kinase superfamily. Ser/Thr protein kinase family.</text>
</comment>
<dbReference type="SMART" id="SM00220">
    <property type="entry name" value="S_TKc"/>
    <property type="match status" value="1"/>
</dbReference>
<dbReference type="InterPro" id="IPR011009">
    <property type="entry name" value="Kinase-like_dom_sf"/>
</dbReference>
<keyword evidence="8" id="KW-0547">Nucleotide-binding</keyword>
<keyword evidence="14" id="KW-0325">Glycoprotein</keyword>
<evidence type="ECO:0000256" key="8">
    <source>
        <dbReference type="ARBA" id="ARBA00022741"/>
    </source>
</evidence>
<evidence type="ECO:0000313" key="17">
    <source>
        <dbReference type="Proteomes" id="UP000316621"/>
    </source>
</evidence>
<dbReference type="AlphaFoldDB" id="A0A4Y7K5D4"/>
<evidence type="ECO:0000256" key="5">
    <source>
        <dbReference type="ARBA" id="ARBA00022679"/>
    </source>
</evidence>
<evidence type="ECO:0000256" key="3">
    <source>
        <dbReference type="ARBA" id="ARBA00010217"/>
    </source>
</evidence>
<dbReference type="Gene3D" id="3.30.200.20">
    <property type="entry name" value="Phosphorylase Kinase, domain 1"/>
    <property type="match status" value="1"/>
</dbReference>
<evidence type="ECO:0000256" key="6">
    <source>
        <dbReference type="ARBA" id="ARBA00022692"/>
    </source>
</evidence>
<dbReference type="GO" id="GO:0004672">
    <property type="term" value="F:protein kinase activity"/>
    <property type="evidence" value="ECO:0007669"/>
    <property type="project" value="InterPro"/>
</dbReference>
<dbReference type="PANTHER" id="PTHR47973">
    <property type="entry name" value="CYSTEINE-RICH RECEPTOR-LIKE PROTEIN KINASE 3"/>
    <property type="match status" value="1"/>
</dbReference>
<keyword evidence="10" id="KW-0067">ATP-binding</keyword>
<evidence type="ECO:0000256" key="1">
    <source>
        <dbReference type="ARBA" id="ARBA00004251"/>
    </source>
</evidence>
<accession>A0A4Y7K5D4</accession>
<dbReference type="GO" id="GO:0002229">
    <property type="term" value="P:defense response to oomycetes"/>
    <property type="evidence" value="ECO:0007669"/>
    <property type="project" value="UniProtKB-ARBA"/>
</dbReference>
<dbReference type="PROSITE" id="PS50011">
    <property type="entry name" value="PROTEIN_KINASE_DOM"/>
    <property type="match status" value="1"/>
</dbReference>
<dbReference type="InterPro" id="IPR000719">
    <property type="entry name" value="Prot_kinase_dom"/>
</dbReference>
<evidence type="ECO:0000313" key="16">
    <source>
        <dbReference type="EMBL" id="RZC68036.1"/>
    </source>
</evidence>
<reference evidence="16 17" key="1">
    <citation type="journal article" date="2018" name="Science">
        <title>The opium poppy genome and morphinan production.</title>
        <authorList>
            <person name="Guo L."/>
            <person name="Winzer T."/>
            <person name="Yang X."/>
            <person name="Li Y."/>
            <person name="Ning Z."/>
            <person name="He Z."/>
            <person name="Teodor R."/>
            <person name="Lu Y."/>
            <person name="Bowser T.A."/>
            <person name="Graham I.A."/>
            <person name="Ye K."/>
        </authorList>
    </citation>
    <scope>NUCLEOTIDE SEQUENCE [LARGE SCALE GENOMIC DNA]</scope>
    <source>
        <strain evidence="17">cv. HN1</strain>
        <tissue evidence="16">Leaves</tissue>
    </source>
</reference>
<evidence type="ECO:0000256" key="13">
    <source>
        <dbReference type="ARBA" id="ARBA00023170"/>
    </source>
</evidence>
<keyword evidence="7" id="KW-0732">Signal</keyword>
<evidence type="ECO:0000256" key="12">
    <source>
        <dbReference type="ARBA" id="ARBA00023136"/>
    </source>
</evidence>
<evidence type="ECO:0000256" key="10">
    <source>
        <dbReference type="ARBA" id="ARBA00022840"/>
    </source>
</evidence>
<evidence type="ECO:0000256" key="4">
    <source>
        <dbReference type="ARBA" id="ARBA00022475"/>
    </source>
</evidence>
<dbReference type="PIRSF" id="PIRSF000654">
    <property type="entry name" value="Integrin-linked_kinase"/>
    <property type="match status" value="1"/>
</dbReference>
<evidence type="ECO:0000256" key="14">
    <source>
        <dbReference type="ARBA" id="ARBA00023180"/>
    </source>
</evidence>
<keyword evidence="13" id="KW-0675">Receptor</keyword>
<dbReference type="Gene3D" id="1.10.510.10">
    <property type="entry name" value="Transferase(Phosphotransferase) domain 1"/>
    <property type="match status" value="1"/>
</dbReference>
<keyword evidence="5" id="KW-0808">Transferase</keyword>
<keyword evidence="6" id="KW-0812">Transmembrane</keyword>
<dbReference type="EMBL" id="CM010720">
    <property type="protein sequence ID" value="RZC68036.1"/>
    <property type="molecule type" value="Genomic_DNA"/>
</dbReference>
<keyword evidence="17" id="KW-1185">Reference proteome</keyword>
<feature type="domain" description="Protein kinase" evidence="15">
    <location>
        <begin position="1"/>
        <end position="224"/>
    </location>
</feature>
<dbReference type="InterPro" id="IPR052059">
    <property type="entry name" value="CR_Ser/Thr_kinase"/>
</dbReference>
<comment type="similarity">
    <text evidence="2">In the N-terminal section; belongs to the leguminous lectin family.</text>
</comment>
<dbReference type="Gramene" id="RZC68036">
    <property type="protein sequence ID" value="RZC68036"/>
    <property type="gene ID" value="C5167_011719"/>
</dbReference>
<dbReference type="GO" id="GO:0005886">
    <property type="term" value="C:plasma membrane"/>
    <property type="evidence" value="ECO:0007669"/>
    <property type="project" value="UniProtKB-SubCell"/>
</dbReference>
<dbReference type="PROSITE" id="PS00108">
    <property type="entry name" value="PROTEIN_KINASE_ST"/>
    <property type="match status" value="1"/>
</dbReference>
<dbReference type="Pfam" id="PF00069">
    <property type="entry name" value="Pkinase"/>
    <property type="match status" value="1"/>
</dbReference>
<keyword evidence="9" id="KW-0418">Kinase</keyword>
<evidence type="ECO:0000259" key="15">
    <source>
        <dbReference type="PROSITE" id="PS50011"/>
    </source>
</evidence>